<accession>A0A8K0NAC7</accession>
<organism evidence="1 2">
    <name type="scientific">Cocos nucifera</name>
    <name type="common">Coconut palm</name>
    <dbReference type="NCBI Taxonomy" id="13894"/>
    <lineage>
        <taxon>Eukaryota</taxon>
        <taxon>Viridiplantae</taxon>
        <taxon>Streptophyta</taxon>
        <taxon>Embryophyta</taxon>
        <taxon>Tracheophyta</taxon>
        <taxon>Spermatophyta</taxon>
        <taxon>Magnoliopsida</taxon>
        <taxon>Liliopsida</taxon>
        <taxon>Arecaceae</taxon>
        <taxon>Arecoideae</taxon>
        <taxon>Cocoseae</taxon>
        <taxon>Attaleinae</taxon>
        <taxon>Cocos</taxon>
    </lineage>
</organism>
<proteinExistence type="predicted"/>
<reference evidence="1" key="1">
    <citation type="journal article" date="2017" name="Gigascience">
        <title>The genome draft of coconut (Cocos nucifera).</title>
        <authorList>
            <person name="Xiao Y."/>
            <person name="Xu P."/>
            <person name="Fan H."/>
            <person name="Baudouin L."/>
            <person name="Xia W."/>
            <person name="Bocs S."/>
            <person name="Xu J."/>
            <person name="Li Q."/>
            <person name="Guo A."/>
            <person name="Zhou L."/>
            <person name="Li J."/>
            <person name="Wu Y."/>
            <person name="Ma Z."/>
            <person name="Armero A."/>
            <person name="Issali A.E."/>
            <person name="Liu N."/>
            <person name="Peng M."/>
            <person name="Yang Y."/>
        </authorList>
    </citation>
    <scope>NUCLEOTIDE SEQUENCE</scope>
    <source>
        <tissue evidence="1">Spear leaf of Hainan Tall coconut</tissue>
    </source>
</reference>
<gene>
    <name evidence="1" type="ORF">COCNU_12G008540</name>
</gene>
<reference evidence="1" key="2">
    <citation type="submission" date="2019-07" db="EMBL/GenBank/DDBJ databases">
        <authorList>
            <person name="Yang Y."/>
            <person name="Bocs S."/>
            <person name="Baudouin L."/>
        </authorList>
    </citation>
    <scope>NUCLEOTIDE SEQUENCE</scope>
    <source>
        <tissue evidence="1">Spear leaf of Hainan Tall coconut</tissue>
    </source>
</reference>
<comment type="caution">
    <text evidence="1">The sequence shown here is derived from an EMBL/GenBank/DDBJ whole genome shotgun (WGS) entry which is preliminary data.</text>
</comment>
<sequence length="76" mass="8236">MRWDSASPAAEDRMLFDGGDCSDTKRFLRAIDDVHRSIKGPIAVGSLRQSSSSYSSVSTSANAIQIAMARLEDESI</sequence>
<evidence type="ECO:0000313" key="1">
    <source>
        <dbReference type="EMBL" id="KAG1365854.1"/>
    </source>
</evidence>
<dbReference type="Pfam" id="PF20669">
    <property type="entry name" value="Exo70_N"/>
    <property type="match status" value="1"/>
</dbReference>
<keyword evidence="2" id="KW-1185">Reference proteome</keyword>
<evidence type="ECO:0000313" key="2">
    <source>
        <dbReference type="Proteomes" id="UP000797356"/>
    </source>
</evidence>
<dbReference type="Proteomes" id="UP000797356">
    <property type="component" value="Chromosome 12"/>
</dbReference>
<dbReference type="OrthoDB" id="1735351at2759"/>
<name>A0A8K0NAC7_COCNU</name>
<dbReference type="EMBL" id="CM017883">
    <property type="protein sequence ID" value="KAG1365854.1"/>
    <property type="molecule type" value="Genomic_DNA"/>
</dbReference>
<protein>
    <submittedName>
        <fullName evidence="1">Putative exocyst complex component EXO70A1</fullName>
    </submittedName>
</protein>
<dbReference type="AlphaFoldDB" id="A0A8K0NAC7"/>